<gene>
    <name evidence="2" type="ORF">HK107_10565</name>
</gene>
<dbReference type="Pfam" id="PF09037">
    <property type="entry name" value="Sulphotransf"/>
    <property type="match status" value="1"/>
</dbReference>
<dbReference type="InterPro" id="IPR024628">
    <property type="entry name" value="Sulfotransferase_Stf0_dom"/>
</dbReference>
<accession>A0A7Y3W5W3</accession>
<reference evidence="2 3" key="1">
    <citation type="submission" date="2020-05" db="EMBL/GenBank/DDBJ databases">
        <title>Parvularcula mediterraneae sp. nov., isolated from polypropylene straw from shallow seawater of the seashore of Laganas in Zakynthos island, Greece.</title>
        <authorList>
            <person name="Szabo I."/>
            <person name="Al-Omari J."/>
            <person name="Rado J."/>
            <person name="Szerdahelyi G.S."/>
        </authorList>
    </citation>
    <scope>NUCLEOTIDE SEQUENCE [LARGE SCALE GENOMIC DNA]</scope>
    <source>
        <strain evidence="2 3">ZS-1/3</strain>
    </source>
</reference>
<evidence type="ECO:0000259" key="1">
    <source>
        <dbReference type="Pfam" id="PF09037"/>
    </source>
</evidence>
<feature type="domain" description="Sulphotransferase Stf0" evidence="1">
    <location>
        <begin position="61"/>
        <end position="204"/>
    </location>
</feature>
<dbReference type="Gene3D" id="3.40.50.300">
    <property type="entry name" value="P-loop containing nucleotide triphosphate hydrolases"/>
    <property type="match status" value="1"/>
</dbReference>
<protein>
    <recommendedName>
        <fullName evidence="1">Sulphotransferase Stf0 domain-containing protein</fullName>
    </recommendedName>
</protein>
<sequence length="220" mass="24705">MTDVVTQTDVLGSPGEYFNPNFVASIAKTIRSNEPQDYVRRLMARKKTKNGVFGAEITFFQYRTVDGVDLFEAISPKCVFVLTRKNIIAQGISLYRAVTSGVFHDVKGRETPEPKGVPYDSIAIQNWINHIRDQEEGTDQLLRARGVSPIHLTYEALAGQAQKAIDAISVPVLGHSTEAKSVEENHRRLANKDGIDMEGRFREENGRFIEALEQRGRITR</sequence>
<evidence type="ECO:0000313" key="2">
    <source>
        <dbReference type="EMBL" id="NNU16762.1"/>
    </source>
</evidence>
<organism evidence="2 3">
    <name type="scientific">Parvularcula mediterranea</name>
    <dbReference type="NCBI Taxonomy" id="2732508"/>
    <lineage>
        <taxon>Bacteria</taxon>
        <taxon>Pseudomonadati</taxon>
        <taxon>Pseudomonadota</taxon>
        <taxon>Alphaproteobacteria</taxon>
        <taxon>Parvularculales</taxon>
        <taxon>Parvularculaceae</taxon>
        <taxon>Parvularcula</taxon>
    </lineage>
</organism>
<dbReference type="AlphaFoldDB" id="A0A7Y3W5W3"/>
<name>A0A7Y3W5W3_9PROT</name>
<comment type="caution">
    <text evidence="2">The sequence shown here is derived from an EMBL/GenBank/DDBJ whole genome shotgun (WGS) entry which is preliminary data.</text>
</comment>
<dbReference type="EMBL" id="JABFCX010000003">
    <property type="protein sequence ID" value="NNU16762.1"/>
    <property type="molecule type" value="Genomic_DNA"/>
</dbReference>
<evidence type="ECO:0000313" key="3">
    <source>
        <dbReference type="Proteomes" id="UP000536835"/>
    </source>
</evidence>
<dbReference type="InterPro" id="IPR027417">
    <property type="entry name" value="P-loop_NTPase"/>
</dbReference>
<dbReference type="Proteomes" id="UP000536835">
    <property type="component" value="Unassembled WGS sequence"/>
</dbReference>
<dbReference type="SUPFAM" id="SSF52540">
    <property type="entry name" value="P-loop containing nucleoside triphosphate hydrolases"/>
    <property type="match status" value="1"/>
</dbReference>
<proteinExistence type="predicted"/>
<keyword evidence="3" id="KW-1185">Reference proteome</keyword>